<dbReference type="OrthoDB" id="9796965at2"/>
<name>A0A4R2M040_9FIRM</name>
<dbReference type="Pfam" id="PF01106">
    <property type="entry name" value="NifU"/>
    <property type="match status" value="1"/>
</dbReference>
<dbReference type="SUPFAM" id="SSF117916">
    <property type="entry name" value="Fe-S cluster assembly (FSCA) domain-like"/>
    <property type="match status" value="1"/>
</dbReference>
<dbReference type="Gene3D" id="3.30.300.130">
    <property type="entry name" value="Fe-S cluster assembly (FSCA)"/>
    <property type="match status" value="1"/>
</dbReference>
<dbReference type="InterPro" id="IPR034904">
    <property type="entry name" value="FSCA_dom_sf"/>
</dbReference>
<dbReference type="PANTHER" id="PTHR11178">
    <property type="entry name" value="IRON-SULFUR CLUSTER SCAFFOLD PROTEIN NFU-RELATED"/>
    <property type="match status" value="1"/>
</dbReference>
<dbReference type="RefSeq" id="WP_132087313.1">
    <property type="nucleotide sequence ID" value="NZ_JANKAQ010000005.1"/>
</dbReference>
<dbReference type="EMBL" id="SLXA01000001">
    <property type="protein sequence ID" value="TCO86343.1"/>
    <property type="molecule type" value="Genomic_DNA"/>
</dbReference>
<comment type="function">
    <text evidence="1">May be involved in the formation or repair of [Fe-S] clusters present in iron-sulfur proteins.</text>
</comment>
<sequence length="92" mass="10413">MEVLEQIRQVIDVSVRPYLQGHGGDIQILDFTDGVLKFKLTGMCSNCPSSLFTTEDIVKKEVMEQVKEVKEVRLEAGVSDEMIDFAKSLLRH</sequence>
<proteinExistence type="predicted"/>
<dbReference type="GO" id="GO:0016226">
    <property type="term" value="P:iron-sulfur cluster assembly"/>
    <property type="evidence" value="ECO:0007669"/>
    <property type="project" value="InterPro"/>
</dbReference>
<evidence type="ECO:0000313" key="3">
    <source>
        <dbReference type="EMBL" id="TCO86343.1"/>
    </source>
</evidence>
<comment type="caution">
    <text evidence="3">The sequence shown here is derived from an EMBL/GenBank/DDBJ whole genome shotgun (WGS) entry which is preliminary data.</text>
</comment>
<evidence type="ECO:0000313" key="4">
    <source>
        <dbReference type="Proteomes" id="UP000295711"/>
    </source>
</evidence>
<evidence type="ECO:0000256" key="1">
    <source>
        <dbReference type="ARBA" id="ARBA00049958"/>
    </source>
</evidence>
<gene>
    <name evidence="3" type="ORF">EV212_101125</name>
</gene>
<organism evidence="3 4">
    <name type="scientific">Frisingicoccus caecimuris</name>
    <dbReference type="NCBI Taxonomy" id="1796636"/>
    <lineage>
        <taxon>Bacteria</taxon>
        <taxon>Bacillati</taxon>
        <taxon>Bacillota</taxon>
        <taxon>Clostridia</taxon>
        <taxon>Lachnospirales</taxon>
        <taxon>Lachnospiraceae</taxon>
        <taxon>Frisingicoccus</taxon>
    </lineage>
</organism>
<feature type="domain" description="NIF system FeS cluster assembly NifU C-terminal" evidence="2">
    <location>
        <begin position="7"/>
        <end position="72"/>
    </location>
</feature>
<accession>A0A4R2M040</accession>
<evidence type="ECO:0000259" key="2">
    <source>
        <dbReference type="Pfam" id="PF01106"/>
    </source>
</evidence>
<protein>
    <submittedName>
        <fullName evidence="3">Fe-S cluster biogenesis protein NfuA</fullName>
    </submittedName>
</protein>
<dbReference type="InterPro" id="IPR001075">
    <property type="entry name" value="NIF_FeS_clus_asmbl_NifU_C"/>
</dbReference>
<keyword evidence="4" id="KW-1185">Reference proteome</keyword>
<dbReference type="Proteomes" id="UP000295711">
    <property type="component" value="Unassembled WGS sequence"/>
</dbReference>
<reference evidence="3 4" key="1">
    <citation type="submission" date="2019-03" db="EMBL/GenBank/DDBJ databases">
        <title>Genomic Encyclopedia of Type Strains, Phase IV (KMG-IV): sequencing the most valuable type-strain genomes for metagenomic binning, comparative biology and taxonomic classification.</title>
        <authorList>
            <person name="Goeker M."/>
        </authorList>
    </citation>
    <scope>NUCLEOTIDE SEQUENCE [LARGE SCALE GENOMIC DNA]</scope>
    <source>
        <strain evidence="3 4">DSM 28559</strain>
    </source>
</reference>
<dbReference type="GO" id="GO:0051536">
    <property type="term" value="F:iron-sulfur cluster binding"/>
    <property type="evidence" value="ECO:0007669"/>
    <property type="project" value="InterPro"/>
</dbReference>
<dbReference type="GO" id="GO:0005506">
    <property type="term" value="F:iron ion binding"/>
    <property type="evidence" value="ECO:0007669"/>
    <property type="project" value="InterPro"/>
</dbReference>
<dbReference type="AlphaFoldDB" id="A0A4R2M040"/>